<proteinExistence type="predicted"/>
<keyword evidence="2" id="KW-1185">Reference proteome</keyword>
<name>A0A0D6LCL7_9BILA</name>
<evidence type="ECO:0000313" key="1">
    <source>
        <dbReference type="EMBL" id="EPB67591.1"/>
    </source>
</evidence>
<dbReference type="AlphaFoldDB" id="A0A0D6LCL7"/>
<organism evidence="1 2">
    <name type="scientific">Ancylostoma ceylanicum</name>
    <dbReference type="NCBI Taxonomy" id="53326"/>
    <lineage>
        <taxon>Eukaryota</taxon>
        <taxon>Metazoa</taxon>
        <taxon>Ecdysozoa</taxon>
        <taxon>Nematoda</taxon>
        <taxon>Chromadorea</taxon>
        <taxon>Rhabditida</taxon>
        <taxon>Rhabditina</taxon>
        <taxon>Rhabditomorpha</taxon>
        <taxon>Strongyloidea</taxon>
        <taxon>Ancylostomatidae</taxon>
        <taxon>Ancylostomatinae</taxon>
        <taxon>Ancylostoma</taxon>
    </lineage>
</organism>
<dbReference type="EMBL" id="KE125635">
    <property type="protein sequence ID" value="EPB67591.1"/>
    <property type="molecule type" value="Genomic_DNA"/>
</dbReference>
<evidence type="ECO:0000313" key="2">
    <source>
        <dbReference type="Proteomes" id="UP000054495"/>
    </source>
</evidence>
<gene>
    <name evidence="1" type="ORF">ANCCEY_13319</name>
</gene>
<dbReference type="InterPro" id="IPR015422">
    <property type="entry name" value="PyrdxlP-dep_Trfase_small"/>
</dbReference>
<accession>A0A0D6LCL7</accession>
<sequence>MKKRRLKINPVPASLNDRFVIRFCVCAENATDKDIETAYAIISQTAKHILHEGTSLPIAEEEEAEQFEEAGYEAKAGPVTNVENKYLLGRISCAMRHNSTFRKFELCPSF</sequence>
<dbReference type="Gene3D" id="3.90.1150.10">
    <property type="entry name" value="Aspartate Aminotransferase, domain 1"/>
    <property type="match status" value="1"/>
</dbReference>
<reference evidence="1 2" key="1">
    <citation type="submission" date="2013-05" db="EMBL/GenBank/DDBJ databases">
        <title>Draft genome of the parasitic nematode Anyclostoma ceylanicum.</title>
        <authorList>
            <person name="Mitreva M."/>
        </authorList>
    </citation>
    <scope>NUCLEOTIDE SEQUENCE [LARGE SCALE GENOMIC DNA]</scope>
</reference>
<protein>
    <submittedName>
        <fullName evidence="1">Uncharacterized protein</fullName>
    </submittedName>
</protein>
<dbReference type="Proteomes" id="UP000054495">
    <property type="component" value="Unassembled WGS sequence"/>
</dbReference>